<dbReference type="PROSITE" id="PS51562">
    <property type="entry name" value="RNA_CAP0_MT"/>
    <property type="match status" value="1"/>
</dbReference>
<keyword evidence="13" id="KW-0496">Mitochondrion</keyword>
<evidence type="ECO:0000313" key="13">
    <source>
        <dbReference type="EMBL" id="SPQ93287.1"/>
    </source>
</evidence>
<sequence length="304" mass="34038">MSSAQDIANHYDAAALAKHGRHMRSASDAVQLRRLNNWIKTVQINMFVSEGDCVLDLCSGKGGDLGKYLKRRIGYYVGCDVSLASAKEAIERYNQSTPGFGATLVVTDCFATNLDDVLPEAIQFDAVSCQFSLHYSFETEARARRMIENVSRRLKPGGHFYGTCPDANVIVDRMRAAYRDDPSATSFGNDYFQVTVGRPGAFDYGQLKKSQGPFGHRAGLDVVSIMNLHQFFTTYSSASKHPDFADLLRSMRVLDARRRIPEQQFEVAGLYIAFCFKKRGRAPAQSEPFRRPFHHLEAGDIIRI</sequence>
<evidence type="ECO:0000256" key="10">
    <source>
        <dbReference type="ARBA" id="ARBA00044712"/>
    </source>
</evidence>
<keyword evidence="3" id="KW-0489">Methyltransferase</keyword>
<keyword evidence="6" id="KW-0949">S-adenosyl-L-methionine</keyword>
<keyword evidence="7" id="KW-0694">RNA-binding</keyword>
<dbReference type="Pfam" id="PF03291">
    <property type="entry name" value="mRNA_G-N7_MeTrfase"/>
    <property type="match status" value="1"/>
</dbReference>
<dbReference type="AlphaFoldDB" id="A0A3P3XZA0"/>
<keyword evidence="8" id="KW-0506">mRNA capping</keyword>
<dbReference type="InterPro" id="IPR039753">
    <property type="entry name" value="RG7MT1"/>
</dbReference>
<evidence type="ECO:0000256" key="4">
    <source>
        <dbReference type="ARBA" id="ARBA00022664"/>
    </source>
</evidence>
<evidence type="ECO:0000256" key="5">
    <source>
        <dbReference type="ARBA" id="ARBA00022679"/>
    </source>
</evidence>
<evidence type="ECO:0000259" key="12">
    <source>
        <dbReference type="PROSITE" id="PS51562"/>
    </source>
</evidence>
<dbReference type="Proteomes" id="UP000290189">
    <property type="component" value="Unassembled WGS sequence"/>
</dbReference>
<keyword evidence="9" id="KW-0539">Nucleus</keyword>
<evidence type="ECO:0000256" key="2">
    <source>
        <dbReference type="ARBA" id="ARBA00011926"/>
    </source>
</evidence>
<feature type="binding site" evidence="11">
    <location>
        <position position="108"/>
    </location>
    <ligand>
        <name>S-adenosyl-L-methionine</name>
        <dbReference type="ChEBI" id="CHEBI:59789"/>
    </ligand>
</feature>
<proteinExistence type="predicted"/>
<dbReference type="PANTHER" id="PTHR12189">
    <property type="entry name" value="MRNA GUANINE-7- METHYLTRANSFERASE"/>
    <property type="match status" value="1"/>
</dbReference>
<dbReference type="CDD" id="cd02440">
    <property type="entry name" value="AdoMet_MTases"/>
    <property type="match status" value="1"/>
</dbReference>
<protein>
    <recommendedName>
        <fullName evidence="2">mRNA (guanine-N(7))-methyltransferase</fullName>
        <ecNumber evidence="2">2.1.1.56</ecNumber>
    </recommendedName>
</protein>
<feature type="binding site" evidence="11">
    <location>
        <position position="40"/>
    </location>
    <ligand>
        <name>S-adenosyl-L-methionine</name>
        <dbReference type="ChEBI" id="CHEBI:59789"/>
    </ligand>
</feature>
<evidence type="ECO:0000313" key="14">
    <source>
        <dbReference type="Proteomes" id="UP000290189"/>
    </source>
</evidence>
<feature type="binding site" evidence="11">
    <location>
        <position position="80"/>
    </location>
    <ligand>
        <name>S-adenosyl-L-methionine</name>
        <dbReference type="ChEBI" id="CHEBI:59789"/>
    </ligand>
</feature>
<feature type="domain" description="MRNA cap 0 methyltransferase" evidence="12">
    <location>
        <begin position="27"/>
        <end position="279"/>
    </location>
</feature>
<reference evidence="13 14" key="1">
    <citation type="submission" date="2018-03" db="EMBL/GenBank/DDBJ databases">
        <authorList>
            <person name="Fogelqvist J."/>
        </authorList>
    </citation>
    <scope>NUCLEOTIDE SEQUENCE [LARGE SCALE GENOMIC DNA]</scope>
</reference>
<dbReference type="GO" id="GO:0005634">
    <property type="term" value="C:nucleus"/>
    <property type="evidence" value="ECO:0007669"/>
    <property type="project" value="UniProtKB-SubCell"/>
</dbReference>
<evidence type="ECO:0000256" key="1">
    <source>
        <dbReference type="ARBA" id="ARBA00004123"/>
    </source>
</evidence>
<organism evidence="13 14">
    <name type="scientific">Plasmodiophora brassicae</name>
    <name type="common">Clubroot disease agent</name>
    <dbReference type="NCBI Taxonomy" id="37360"/>
    <lineage>
        <taxon>Eukaryota</taxon>
        <taxon>Sar</taxon>
        <taxon>Rhizaria</taxon>
        <taxon>Endomyxa</taxon>
        <taxon>Phytomyxea</taxon>
        <taxon>Plasmodiophorida</taxon>
        <taxon>Plasmodiophoridae</taxon>
        <taxon>Plasmodiophora</taxon>
    </lineage>
</organism>
<dbReference type="EC" id="2.1.1.56" evidence="2"/>
<gene>
    <name evidence="13" type="ORF">PLBR_LOCUS502</name>
</gene>
<dbReference type="PIRSF" id="PIRSF028762">
    <property type="entry name" value="ABD1"/>
    <property type="match status" value="1"/>
</dbReference>
<dbReference type="GO" id="GO:0003723">
    <property type="term" value="F:RNA binding"/>
    <property type="evidence" value="ECO:0007669"/>
    <property type="project" value="UniProtKB-KW"/>
</dbReference>
<evidence type="ECO:0000256" key="3">
    <source>
        <dbReference type="ARBA" id="ARBA00022603"/>
    </source>
</evidence>
<feature type="binding site" evidence="11">
    <location>
        <position position="58"/>
    </location>
    <ligand>
        <name>S-adenosyl-L-methionine</name>
        <dbReference type="ChEBI" id="CHEBI:59789"/>
    </ligand>
</feature>
<dbReference type="InterPro" id="IPR004971">
    <property type="entry name" value="mRNA_G-N7_MeTrfase_dom"/>
</dbReference>
<comment type="catalytic activity">
    <reaction evidence="10">
        <text>a 5'-end (5'-triphosphoguanosine)-ribonucleoside in mRNA + S-adenosyl-L-methionine = a 5'-end (N(7)-methyl 5'-triphosphoguanosine)-ribonucleoside in mRNA + S-adenosyl-L-homocysteine</text>
        <dbReference type="Rhea" id="RHEA:67008"/>
        <dbReference type="Rhea" id="RHEA-COMP:17166"/>
        <dbReference type="Rhea" id="RHEA-COMP:17167"/>
        <dbReference type="ChEBI" id="CHEBI:57856"/>
        <dbReference type="ChEBI" id="CHEBI:59789"/>
        <dbReference type="ChEBI" id="CHEBI:156461"/>
        <dbReference type="ChEBI" id="CHEBI:167617"/>
        <dbReference type="EC" id="2.1.1.56"/>
    </reaction>
</comment>
<name>A0A3P3XZA0_PLABS</name>
<dbReference type="GO" id="GO:0004482">
    <property type="term" value="F:mRNA 5'-cap (guanine-N7-)-methyltransferase activity"/>
    <property type="evidence" value="ECO:0007669"/>
    <property type="project" value="UniProtKB-EC"/>
</dbReference>
<comment type="subcellular location">
    <subcellularLocation>
        <location evidence="1">Nucleus</location>
    </subcellularLocation>
</comment>
<evidence type="ECO:0000256" key="7">
    <source>
        <dbReference type="ARBA" id="ARBA00022884"/>
    </source>
</evidence>
<dbReference type="InterPro" id="IPR029063">
    <property type="entry name" value="SAM-dependent_MTases_sf"/>
</dbReference>
<dbReference type="Gene3D" id="3.40.50.150">
    <property type="entry name" value="Vaccinia Virus protein VP39"/>
    <property type="match status" value="1"/>
</dbReference>
<dbReference type="InterPro" id="IPR016899">
    <property type="entry name" value="mRNA_G-N7_MeTrfase_euk"/>
</dbReference>
<evidence type="ECO:0000256" key="11">
    <source>
        <dbReference type="PIRSR" id="PIRSR028762-1"/>
    </source>
</evidence>
<feature type="binding site" evidence="11">
    <location>
        <position position="130"/>
    </location>
    <ligand>
        <name>S-adenosyl-L-methionine</name>
        <dbReference type="ChEBI" id="CHEBI:59789"/>
    </ligand>
</feature>
<keyword evidence="4" id="KW-0507">mRNA processing</keyword>
<dbReference type="EMBL" id="OVEO01000001">
    <property type="protein sequence ID" value="SPQ93287.1"/>
    <property type="molecule type" value="Genomic_DNA"/>
</dbReference>
<evidence type="ECO:0000256" key="9">
    <source>
        <dbReference type="ARBA" id="ARBA00023242"/>
    </source>
</evidence>
<evidence type="ECO:0000256" key="8">
    <source>
        <dbReference type="ARBA" id="ARBA00023042"/>
    </source>
</evidence>
<evidence type="ECO:0000256" key="6">
    <source>
        <dbReference type="ARBA" id="ARBA00022691"/>
    </source>
</evidence>
<feature type="binding site" evidence="11">
    <location>
        <position position="135"/>
    </location>
    <ligand>
        <name>S-adenosyl-L-methionine</name>
        <dbReference type="ChEBI" id="CHEBI:59789"/>
    </ligand>
</feature>
<keyword evidence="5" id="KW-0808">Transferase</keyword>
<dbReference type="SUPFAM" id="SSF53335">
    <property type="entry name" value="S-adenosyl-L-methionine-dependent methyltransferases"/>
    <property type="match status" value="1"/>
</dbReference>
<geneLocation type="mitochondrion" evidence="13"/>
<accession>A0A3P3XZA0</accession>